<dbReference type="AlphaFoldDB" id="A0A0F8Y791"/>
<organism evidence="1">
    <name type="scientific">marine sediment metagenome</name>
    <dbReference type="NCBI Taxonomy" id="412755"/>
    <lineage>
        <taxon>unclassified sequences</taxon>
        <taxon>metagenomes</taxon>
        <taxon>ecological metagenomes</taxon>
    </lineage>
</organism>
<evidence type="ECO:0000313" key="1">
    <source>
        <dbReference type="EMBL" id="KKK77213.1"/>
    </source>
</evidence>
<proteinExistence type="predicted"/>
<reference evidence="1" key="1">
    <citation type="journal article" date="2015" name="Nature">
        <title>Complex archaea that bridge the gap between prokaryotes and eukaryotes.</title>
        <authorList>
            <person name="Spang A."/>
            <person name="Saw J.H."/>
            <person name="Jorgensen S.L."/>
            <person name="Zaremba-Niedzwiedzka K."/>
            <person name="Martijn J."/>
            <person name="Lind A.E."/>
            <person name="van Eijk R."/>
            <person name="Schleper C."/>
            <person name="Guy L."/>
            <person name="Ettema T.J."/>
        </authorList>
    </citation>
    <scope>NUCLEOTIDE SEQUENCE</scope>
</reference>
<sequence>MVVLKKYGVLALILAFVASLGVNINNYTNDEGIVIDEGYLPYTCEKETVPDMYCYKLSKIGTTGVNRNCYYDRERSKKYKVCSTGWERIQITEPVVCSKQECP</sequence>
<protein>
    <submittedName>
        <fullName evidence="1">Uncharacterized protein</fullName>
    </submittedName>
</protein>
<comment type="caution">
    <text evidence="1">The sequence shown here is derived from an EMBL/GenBank/DDBJ whole genome shotgun (WGS) entry which is preliminary data.</text>
</comment>
<feature type="non-terminal residue" evidence="1">
    <location>
        <position position="103"/>
    </location>
</feature>
<dbReference type="EMBL" id="LAZR01055062">
    <property type="protein sequence ID" value="KKK77213.1"/>
    <property type="molecule type" value="Genomic_DNA"/>
</dbReference>
<gene>
    <name evidence="1" type="ORF">LCGC14_2855880</name>
</gene>
<name>A0A0F8Y791_9ZZZZ</name>
<accession>A0A0F8Y791</accession>